<dbReference type="Pfam" id="PF12697">
    <property type="entry name" value="Abhydrolase_6"/>
    <property type="match status" value="1"/>
</dbReference>
<dbReference type="PRINTS" id="PR00111">
    <property type="entry name" value="ABHYDROLASE"/>
</dbReference>
<reference evidence="2" key="1">
    <citation type="submission" date="2021-01" db="EMBL/GenBank/DDBJ databases">
        <authorList>
            <person name="Corre E."/>
            <person name="Pelletier E."/>
            <person name="Niang G."/>
            <person name="Scheremetjew M."/>
            <person name="Finn R."/>
            <person name="Kale V."/>
            <person name="Holt S."/>
            <person name="Cochrane G."/>
            <person name="Meng A."/>
            <person name="Brown T."/>
            <person name="Cohen L."/>
        </authorList>
    </citation>
    <scope>NUCLEOTIDE SEQUENCE</scope>
    <source>
        <strain evidence="2">CCMP147</strain>
    </source>
</reference>
<dbReference type="Gene3D" id="3.40.50.1820">
    <property type="entry name" value="alpha/beta hydrolase"/>
    <property type="match status" value="1"/>
</dbReference>
<dbReference type="InterPro" id="IPR050266">
    <property type="entry name" value="AB_hydrolase_sf"/>
</dbReference>
<dbReference type="SUPFAM" id="SSF53474">
    <property type="entry name" value="alpha/beta-Hydrolases"/>
    <property type="match status" value="1"/>
</dbReference>
<dbReference type="PANTHER" id="PTHR43798">
    <property type="entry name" value="MONOACYLGLYCEROL LIPASE"/>
    <property type="match status" value="1"/>
</dbReference>
<dbReference type="EMBL" id="HBED01034147">
    <property type="protein sequence ID" value="CAD8318322.1"/>
    <property type="molecule type" value="Transcribed_RNA"/>
</dbReference>
<gene>
    <name evidence="2" type="ORF">TDUB1175_LOCUS17117</name>
</gene>
<accession>A0A7R9ZCK5</accession>
<evidence type="ECO:0000259" key="1">
    <source>
        <dbReference type="Pfam" id="PF12697"/>
    </source>
</evidence>
<feature type="domain" description="AB hydrolase-1" evidence="1">
    <location>
        <begin position="108"/>
        <end position="349"/>
    </location>
</feature>
<protein>
    <recommendedName>
        <fullName evidence="1">AB hydrolase-1 domain-containing protein</fullName>
    </recommendedName>
</protein>
<name>A0A7R9ZCK5_9STRA</name>
<dbReference type="InterPro" id="IPR000073">
    <property type="entry name" value="AB_hydrolase_1"/>
</dbReference>
<proteinExistence type="predicted"/>
<dbReference type="AlphaFoldDB" id="A0A7R9ZCK5"/>
<dbReference type="InterPro" id="IPR029058">
    <property type="entry name" value="AB_hydrolase_fold"/>
</dbReference>
<sequence>MTSTSNVAPGGLSKVGLCTAFLAIALAAAWMVTARSWGKSTSRKWHQGPEWERLFRVYDEMANDRYGNCESKLVPSGILVQGHDDKPGPRYTTQVHICGESSTESPVMMLHGASTNGLMYGDWLMPTLSKNRKSVAVDFPCDVGRSFPLEGDTNYCPQNASDVADWAIDLIEQLDMRKERVSLVGYSYGSFVSSQVALKFPDAVDKLVLFAPAAVFSPLKGEFLFRAITFGILYSLIPASWPKLLDGVRDWFFGWMMASGETLDWDSKEKDLRIACDEAGPAVLPTAPIVLNETELRAMNEANPTLLVIGEEEVVIDAQTSIEAAVAAGIQVKAYPKSGHMLVAEQPREDAISVVSSFLNQ</sequence>
<organism evidence="2">
    <name type="scientific">Pseudictyota dubia</name>
    <dbReference type="NCBI Taxonomy" id="2749911"/>
    <lineage>
        <taxon>Eukaryota</taxon>
        <taxon>Sar</taxon>
        <taxon>Stramenopiles</taxon>
        <taxon>Ochrophyta</taxon>
        <taxon>Bacillariophyta</taxon>
        <taxon>Mediophyceae</taxon>
        <taxon>Biddulphiophycidae</taxon>
        <taxon>Eupodiscales</taxon>
        <taxon>Odontellaceae</taxon>
        <taxon>Pseudictyota</taxon>
    </lineage>
</organism>
<evidence type="ECO:0000313" key="2">
    <source>
        <dbReference type="EMBL" id="CAD8318322.1"/>
    </source>
</evidence>